<dbReference type="Gene3D" id="3.40.50.1820">
    <property type="entry name" value="alpha/beta hydrolase"/>
    <property type="match status" value="1"/>
</dbReference>
<evidence type="ECO:0000313" key="2">
    <source>
        <dbReference type="EMBL" id="MDQ0393235.1"/>
    </source>
</evidence>
<feature type="domain" description="Dienelactone hydrolase" evidence="1">
    <location>
        <begin position="17"/>
        <end position="220"/>
    </location>
</feature>
<dbReference type="GO" id="GO:0008806">
    <property type="term" value="F:carboxymethylenebutenolidase activity"/>
    <property type="evidence" value="ECO:0007669"/>
    <property type="project" value="UniProtKB-EC"/>
</dbReference>
<reference evidence="2 3" key="1">
    <citation type="submission" date="2023-07" db="EMBL/GenBank/DDBJ databases">
        <title>Genomic Encyclopedia of Type Strains, Phase IV (KMG-IV): sequencing the most valuable type-strain genomes for metagenomic binning, comparative biology and taxonomic classification.</title>
        <authorList>
            <person name="Goeker M."/>
        </authorList>
    </citation>
    <scope>NUCLEOTIDE SEQUENCE [LARGE SCALE GENOMIC DNA]</scope>
    <source>
        <strain evidence="2 3">DSM 5896</strain>
    </source>
</reference>
<dbReference type="InterPro" id="IPR051049">
    <property type="entry name" value="Dienelactone_hydrolase-like"/>
</dbReference>
<dbReference type="PANTHER" id="PTHR46623">
    <property type="entry name" value="CARBOXYMETHYLENEBUTENOLIDASE-RELATED"/>
    <property type="match status" value="1"/>
</dbReference>
<dbReference type="Proteomes" id="UP001237448">
    <property type="component" value="Unassembled WGS sequence"/>
</dbReference>
<evidence type="ECO:0000259" key="1">
    <source>
        <dbReference type="Pfam" id="PF01738"/>
    </source>
</evidence>
<sequence length="222" mass="23965">MTKSQWIKLKASDGVEISAYEALPDGAPRGGLVVVQEIFGVNGHVRRVADSYAADGYRVIAPAIFDRAEPGFEVGYDAQGRDRGVALMQKIPGAKSMLDIAAAVEALQGVGKIGVIGYCLGGSYAWLAASELPIDASIVYYGGQIGKTWDHKPNSPVQGHFGLLDTHIPQSDVDKVRIYPNVEIFTYQADHGFNCDERSSYEPASAALARERALAFLRRHIG</sequence>
<keyword evidence="3" id="KW-1185">Reference proteome</keyword>
<comment type="caution">
    <text evidence="2">The sequence shown here is derived from an EMBL/GenBank/DDBJ whole genome shotgun (WGS) entry which is preliminary data.</text>
</comment>
<dbReference type="SUPFAM" id="SSF53474">
    <property type="entry name" value="alpha/beta-Hydrolases"/>
    <property type="match status" value="1"/>
</dbReference>
<dbReference type="InterPro" id="IPR029058">
    <property type="entry name" value="AB_hydrolase_fold"/>
</dbReference>
<organism evidence="2 3">
    <name type="scientific">Labrys monachus</name>
    <dbReference type="NCBI Taxonomy" id="217067"/>
    <lineage>
        <taxon>Bacteria</taxon>
        <taxon>Pseudomonadati</taxon>
        <taxon>Pseudomonadota</taxon>
        <taxon>Alphaproteobacteria</taxon>
        <taxon>Hyphomicrobiales</taxon>
        <taxon>Xanthobacteraceae</taxon>
        <taxon>Labrys</taxon>
    </lineage>
</organism>
<proteinExistence type="predicted"/>
<name>A0ABU0FF47_9HYPH</name>
<dbReference type="EC" id="3.1.1.45" evidence="2"/>
<dbReference type="RefSeq" id="WP_307428255.1">
    <property type="nucleotide sequence ID" value="NZ_JAUSVK010000001.1"/>
</dbReference>
<keyword evidence="2" id="KW-0378">Hydrolase</keyword>
<gene>
    <name evidence="2" type="ORF">J3R73_003027</name>
</gene>
<protein>
    <submittedName>
        <fullName evidence="2">Carboxymethylenebutenolidase</fullName>
        <ecNumber evidence="2">3.1.1.45</ecNumber>
    </submittedName>
</protein>
<dbReference type="PANTHER" id="PTHR46623:SF6">
    <property type="entry name" value="ALPHA_BETA-HYDROLASES SUPERFAMILY PROTEIN"/>
    <property type="match status" value="1"/>
</dbReference>
<accession>A0ABU0FF47</accession>
<evidence type="ECO:0000313" key="3">
    <source>
        <dbReference type="Proteomes" id="UP001237448"/>
    </source>
</evidence>
<dbReference type="EMBL" id="JAUSVK010000001">
    <property type="protein sequence ID" value="MDQ0393235.1"/>
    <property type="molecule type" value="Genomic_DNA"/>
</dbReference>
<dbReference type="Pfam" id="PF01738">
    <property type="entry name" value="DLH"/>
    <property type="match status" value="1"/>
</dbReference>
<dbReference type="InterPro" id="IPR002925">
    <property type="entry name" value="Dienelactn_hydro"/>
</dbReference>